<evidence type="ECO:0000313" key="3">
    <source>
        <dbReference type="EMBL" id="CAD7233882.1"/>
    </source>
</evidence>
<evidence type="ECO:0000256" key="1">
    <source>
        <dbReference type="ARBA" id="ARBA00022723"/>
    </source>
</evidence>
<dbReference type="PANTHER" id="PTHR23180">
    <property type="entry name" value="CENTAURIN/ARF"/>
    <property type="match status" value="1"/>
</dbReference>
<dbReference type="PANTHER" id="PTHR23180:SF399">
    <property type="entry name" value="BLOWN FUSE, ISOFORM A-RELATED"/>
    <property type="match status" value="1"/>
</dbReference>
<keyword evidence="1" id="KW-0479">Metal-binding</keyword>
<dbReference type="AlphaFoldDB" id="A0A7R8WRF3"/>
<dbReference type="InterPro" id="IPR004148">
    <property type="entry name" value="BAR_dom"/>
</dbReference>
<reference evidence="3" key="1">
    <citation type="submission" date="2020-11" db="EMBL/GenBank/DDBJ databases">
        <authorList>
            <person name="Tran Van P."/>
        </authorList>
    </citation>
    <scope>NUCLEOTIDE SEQUENCE</scope>
</reference>
<dbReference type="EMBL" id="OB667188">
    <property type="protein sequence ID" value="CAD7233882.1"/>
    <property type="molecule type" value="Genomic_DNA"/>
</dbReference>
<dbReference type="GO" id="GO:0046872">
    <property type="term" value="F:metal ion binding"/>
    <property type="evidence" value="ECO:0007669"/>
    <property type="project" value="UniProtKB-KW"/>
</dbReference>
<gene>
    <name evidence="3" type="ORF">CTOB1V02_LOCUS11701</name>
</gene>
<evidence type="ECO:0000256" key="2">
    <source>
        <dbReference type="ARBA" id="ARBA00022833"/>
    </source>
</evidence>
<dbReference type="InterPro" id="IPR045258">
    <property type="entry name" value="ACAP1/2/3-like"/>
</dbReference>
<dbReference type="Pfam" id="PF16746">
    <property type="entry name" value="BAR_3"/>
    <property type="match status" value="1"/>
</dbReference>
<dbReference type="Gene3D" id="1.20.1270.60">
    <property type="entry name" value="Arfaptin homology (AH) domain/BAR domain"/>
    <property type="match status" value="1"/>
</dbReference>
<accession>A0A7R8WRF3</accession>
<name>A0A7R8WRF3_9CRUS</name>
<organism evidence="3">
    <name type="scientific">Cyprideis torosa</name>
    <dbReference type="NCBI Taxonomy" id="163714"/>
    <lineage>
        <taxon>Eukaryota</taxon>
        <taxon>Metazoa</taxon>
        <taxon>Ecdysozoa</taxon>
        <taxon>Arthropoda</taxon>
        <taxon>Crustacea</taxon>
        <taxon>Oligostraca</taxon>
        <taxon>Ostracoda</taxon>
        <taxon>Podocopa</taxon>
        <taxon>Podocopida</taxon>
        <taxon>Cytherocopina</taxon>
        <taxon>Cytheroidea</taxon>
        <taxon>Cytherideidae</taxon>
        <taxon>Cyprideis</taxon>
    </lineage>
</organism>
<dbReference type="SUPFAM" id="SSF103657">
    <property type="entry name" value="BAR/IMD domain-like"/>
    <property type="match status" value="1"/>
</dbReference>
<protein>
    <submittedName>
        <fullName evidence="3">Uncharacterized protein</fullName>
    </submittedName>
</protein>
<sequence>MTQVFQLSDVLWDSPKFRNDLARQEENVERLEAKLERVMKTCSAMVEAGKHFFSQQAEFLKSVDDVGRQCFFDDDPCCRLIRLCVSHLKEFSASQKLVLDHASKYMNNDINAFLLRKVKPLRESRNHFMKLSNDFDSAVTKAAAAPKSKPQDCDDAQGLLLASRSAFLHSSLNYVEQLTTLNACRRQDILSSVLSLSKSYVSHYRQGYEAAVNDVEPLLKDVGTTVSSSGVLWL</sequence>
<keyword evidence="2" id="KW-0862">Zinc</keyword>
<dbReference type="InterPro" id="IPR027267">
    <property type="entry name" value="AH/BAR_dom_sf"/>
</dbReference>
<proteinExistence type="predicted"/>
<dbReference type="GO" id="GO:0005096">
    <property type="term" value="F:GTPase activator activity"/>
    <property type="evidence" value="ECO:0007669"/>
    <property type="project" value="InterPro"/>
</dbReference>
<dbReference type="OrthoDB" id="10070851at2759"/>
<dbReference type="GO" id="GO:0005737">
    <property type="term" value="C:cytoplasm"/>
    <property type="evidence" value="ECO:0007669"/>
    <property type="project" value="InterPro"/>
</dbReference>